<evidence type="ECO:0000256" key="3">
    <source>
        <dbReference type="ARBA" id="ARBA00023157"/>
    </source>
</evidence>
<feature type="domain" description="Thioredoxin" evidence="6">
    <location>
        <begin position="262"/>
        <end position="395"/>
    </location>
</feature>
<dbReference type="PANTHER" id="PTHR45663">
    <property type="entry name" value="GEO12009P1"/>
    <property type="match status" value="1"/>
</dbReference>
<dbReference type="InterPro" id="IPR017937">
    <property type="entry name" value="Thioredoxin_CS"/>
</dbReference>
<protein>
    <recommendedName>
        <fullName evidence="6">Thioredoxin domain-containing protein</fullName>
    </recommendedName>
</protein>
<dbReference type="FunFam" id="3.40.30.10:FF:000001">
    <property type="entry name" value="Thioredoxin"/>
    <property type="match status" value="1"/>
</dbReference>
<dbReference type="PRINTS" id="PR00421">
    <property type="entry name" value="THIOREDOXIN"/>
</dbReference>
<dbReference type="EMBL" id="LVLJ01000913">
    <property type="protein sequence ID" value="OAE32002.1"/>
    <property type="molecule type" value="Genomic_DNA"/>
</dbReference>
<dbReference type="GO" id="GO:0015035">
    <property type="term" value="F:protein-disulfide reductase activity"/>
    <property type="evidence" value="ECO:0007669"/>
    <property type="project" value="InterPro"/>
</dbReference>
<accession>A0A176WI37</accession>
<dbReference type="InterPro" id="IPR013766">
    <property type="entry name" value="Thioredoxin_domain"/>
</dbReference>
<feature type="compositionally biased region" description="Gly residues" evidence="5">
    <location>
        <begin position="79"/>
        <end position="89"/>
    </location>
</feature>
<dbReference type="PANTHER" id="PTHR45663:SF11">
    <property type="entry name" value="GEO12009P1"/>
    <property type="match status" value="1"/>
</dbReference>
<organism evidence="7 8">
    <name type="scientific">Marchantia polymorpha subsp. ruderalis</name>
    <dbReference type="NCBI Taxonomy" id="1480154"/>
    <lineage>
        <taxon>Eukaryota</taxon>
        <taxon>Viridiplantae</taxon>
        <taxon>Streptophyta</taxon>
        <taxon>Embryophyta</taxon>
        <taxon>Marchantiophyta</taxon>
        <taxon>Marchantiopsida</taxon>
        <taxon>Marchantiidae</taxon>
        <taxon>Marchantiales</taxon>
        <taxon>Marchantiaceae</taxon>
        <taxon>Marchantia</taxon>
    </lineage>
</organism>
<evidence type="ECO:0000313" key="7">
    <source>
        <dbReference type="EMBL" id="OAE32002.1"/>
    </source>
</evidence>
<keyword evidence="4" id="KW-0676">Redox-active center</keyword>
<feature type="region of interest" description="Disordered" evidence="5">
    <location>
        <begin position="68"/>
        <end position="99"/>
    </location>
</feature>
<dbReference type="Proteomes" id="UP000077202">
    <property type="component" value="Unassembled WGS sequence"/>
</dbReference>
<reference evidence="7" key="1">
    <citation type="submission" date="2016-03" db="EMBL/GenBank/DDBJ databases">
        <title>Mechanisms controlling the formation of the plant cell surface in tip-growing cells are functionally conserved among land plants.</title>
        <authorList>
            <person name="Honkanen S."/>
            <person name="Jones V.A."/>
            <person name="Morieri G."/>
            <person name="Champion C."/>
            <person name="Hetherington A.J."/>
            <person name="Kelly S."/>
            <person name="Saint-Marcoux D."/>
            <person name="Proust H."/>
            <person name="Prescott H."/>
            <person name="Dolan L."/>
        </authorList>
    </citation>
    <scope>NUCLEOTIDE SEQUENCE [LARGE SCALE GENOMIC DNA]</scope>
    <source>
        <tissue evidence="7">Whole gametophyte</tissue>
    </source>
</reference>
<evidence type="ECO:0000256" key="2">
    <source>
        <dbReference type="ARBA" id="ARBA00022982"/>
    </source>
</evidence>
<dbReference type="NCBIfam" id="TIGR01068">
    <property type="entry name" value="thioredoxin"/>
    <property type="match status" value="1"/>
</dbReference>
<name>A0A176WI37_MARPO</name>
<dbReference type="AlphaFoldDB" id="A0A176WI37"/>
<keyword evidence="8" id="KW-1185">Reference proteome</keyword>
<proteinExistence type="predicted"/>
<dbReference type="SUPFAM" id="SSF52833">
    <property type="entry name" value="Thioredoxin-like"/>
    <property type="match status" value="1"/>
</dbReference>
<gene>
    <name evidence="7" type="ORF">AXG93_2772s1110</name>
</gene>
<feature type="region of interest" description="Disordered" evidence="5">
    <location>
        <begin position="168"/>
        <end position="188"/>
    </location>
</feature>
<dbReference type="Gene3D" id="3.40.30.10">
    <property type="entry name" value="Glutaredoxin"/>
    <property type="match status" value="1"/>
</dbReference>
<dbReference type="GO" id="GO:0005737">
    <property type="term" value="C:cytoplasm"/>
    <property type="evidence" value="ECO:0007669"/>
    <property type="project" value="TreeGrafter"/>
</dbReference>
<evidence type="ECO:0000313" key="8">
    <source>
        <dbReference type="Proteomes" id="UP000077202"/>
    </source>
</evidence>
<dbReference type="Pfam" id="PF00085">
    <property type="entry name" value="Thioredoxin"/>
    <property type="match status" value="1"/>
</dbReference>
<evidence type="ECO:0000256" key="1">
    <source>
        <dbReference type="ARBA" id="ARBA00022448"/>
    </source>
</evidence>
<sequence length="396" mass="42920">MYTGVLYAVTVKVEVWPRRIASTLSTRRIVAWTRSDAVRRIRWIERLRSRQSPRHQSHRLVCWTRKAATGTGSSRASGPGPGSGSGSGTSRGRAWRARRSGHGFNLQHERLRLLLGGESVELQRSKERSSAERGRENLLRAAARRPRGFFVEEERDFGCRDLGNSRAREARSVGGNRRRSSSSGSSSSEAERAGIVLAMAAVLELGVAAAAAGAMACRPLHQGGVCSSVVAAASPLRVGHSQVLGRAALPVCRGLRVSVSGRTSRSAAVVRSAPASRGIVCEAQETVTGGTGVVSDQTFQKLVLESDVPVLVDFWAPWCGPCRMIAPIIDELARQYAGKIRCLKLNTDESPYIATEYGIRSIPTVMIFKRGEKKDTVIGAVPKSTLTATIEKYLDW</sequence>
<keyword evidence="2" id="KW-0249">Electron transport</keyword>
<evidence type="ECO:0000256" key="5">
    <source>
        <dbReference type="SAM" id="MobiDB-lite"/>
    </source>
</evidence>
<dbReference type="InterPro" id="IPR005746">
    <property type="entry name" value="Thioredoxin"/>
</dbReference>
<comment type="caution">
    <text evidence="7">The sequence shown here is derived from an EMBL/GenBank/DDBJ whole genome shotgun (WGS) entry which is preliminary data.</text>
</comment>
<keyword evidence="3" id="KW-1015">Disulfide bond</keyword>
<dbReference type="PROSITE" id="PS51352">
    <property type="entry name" value="THIOREDOXIN_2"/>
    <property type="match status" value="1"/>
</dbReference>
<dbReference type="CDD" id="cd02947">
    <property type="entry name" value="TRX_family"/>
    <property type="match status" value="1"/>
</dbReference>
<dbReference type="InterPro" id="IPR036249">
    <property type="entry name" value="Thioredoxin-like_sf"/>
</dbReference>
<keyword evidence="1" id="KW-0813">Transport</keyword>
<evidence type="ECO:0000259" key="6">
    <source>
        <dbReference type="PROSITE" id="PS51352"/>
    </source>
</evidence>
<dbReference type="PROSITE" id="PS00194">
    <property type="entry name" value="THIOREDOXIN_1"/>
    <property type="match status" value="1"/>
</dbReference>
<feature type="compositionally biased region" description="Low complexity" evidence="5">
    <location>
        <begin position="68"/>
        <end position="78"/>
    </location>
</feature>
<evidence type="ECO:0000256" key="4">
    <source>
        <dbReference type="ARBA" id="ARBA00023284"/>
    </source>
</evidence>